<keyword evidence="3 6" id="KW-0812">Transmembrane</keyword>
<dbReference type="InterPro" id="IPR004869">
    <property type="entry name" value="MMPL_dom"/>
</dbReference>
<dbReference type="EMBL" id="JAKIJS010000001">
    <property type="protein sequence ID" value="MCF6137311.1"/>
    <property type="molecule type" value="Genomic_DNA"/>
</dbReference>
<comment type="subcellular location">
    <subcellularLocation>
        <location evidence="1">Cell membrane</location>
        <topology evidence="1">Multi-pass membrane protein</topology>
    </subcellularLocation>
</comment>
<protein>
    <submittedName>
        <fullName evidence="8">MMPL family transporter</fullName>
    </submittedName>
</protein>
<dbReference type="PROSITE" id="PS50156">
    <property type="entry name" value="SSD"/>
    <property type="match status" value="1"/>
</dbReference>
<feature type="transmembrane region" description="Helical" evidence="6">
    <location>
        <begin position="348"/>
        <end position="366"/>
    </location>
</feature>
<comment type="caution">
    <text evidence="8">The sequence shown here is derived from an EMBL/GenBank/DDBJ whole genome shotgun (WGS) entry which is preliminary data.</text>
</comment>
<evidence type="ECO:0000313" key="9">
    <source>
        <dbReference type="Proteomes" id="UP001649381"/>
    </source>
</evidence>
<feature type="transmembrane region" description="Helical" evidence="6">
    <location>
        <begin position="191"/>
        <end position="210"/>
    </location>
</feature>
<keyword evidence="9" id="KW-1185">Reference proteome</keyword>
<dbReference type="InterPro" id="IPR000731">
    <property type="entry name" value="SSD"/>
</dbReference>
<feature type="transmembrane region" description="Helical" evidence="6">
    <location>
        <begin position="265"/>
        <end position="284"/>
    </location>
</feature>
<feature type="transmembrane region" description="Helical" evidence="6">
    <location>
        <begin position="168"/>
        <end position="186"/>
    </location>
</feature>
<evidence type="ECO:0000256" key="5">
    <source>
        <dbReference type="ARBA" id="ARBA00023136"/>
    </source>
</evidence>
<dbReference type="SUPFAM" id="SSF82866">
    <property type="entry name" value="Multidrug efflux transporter AcrB transmembrane domain"/>
    <property type="match status" value="2"/>
</dbReference>
<dbReference type="Proteomes" id="UP001649381">
    <property type="component" value="Unassembled WGS sequence"/>
</dbReference>
<keyword evidence="2" id="KW-1003">Cell membrane</keyword>
<feature type="transmembrane region" description="Helical" evidence="6">
    <location>
        <begin position="639"/>
        <end position="659"/>
    </location>
</feature>
<dbReference type="RefSeq" id="WP_236332802.1">
    <property type="nucleotide sequence ID" value="NZ_JAKIJS010000001.1"/>
</dbReference>
<name>A0ABS9GZQ6_9BACL</name>
<feature type="transmembrane region" description="Helical" evidence="6">
    <location>
        <begin position="531"/>
        <end position="551"/>
    </location>
</feature>
<dbReference type="Gene3D" id="1.20.1640.10">
    <property type="entry name" value="Multidrug efflux transporter AcrB transmembrane domain"/>
    <property type="match status" value="2"/>
</dbReference>
<evidence type="ECO:0000256" key="2">
    <source>
        <dbReference type="ARBA" id="ARBA00022475"/>
    </source>
</evidence>
<keyword evidence="4 6" id="KW-1133">Transmembrane helix</keyword>
<accession>A0ABS9GZQ6</accession>
<evidence type="ECO:0000256" key="1">
    <source>
        <dbReference type="ARBA" id="ARBA00004651"/>
    </source>
</evidence>
<feature type="transmembrane region" description="Helical" evidence="6">
    <location>
        <begin position="290"/>
        <end position="317"/>
    </location>
</feature>
<proteinExistence type="predicted"/>
<sequence>MYRYRKTVIVLWCTLAIVLGLFAWKMPSILEGSGFETEGSFNETQTILKEDFNQPKSTMTIIIESEKYTADSTEYKAYVQELIGSLDGVDFLNNTTSPYQNKKMTKDNIAYIILGFDKSFTDLKGSIEQIRERLIQTSDFKASLTGGAVISEDMNEASQNDLKRAEAIGIPAALVILLFSFGGVVAAIIPLLIGIISVVSSLGILYFLGLELDLSIFLLNVVPMIGLALGIDFALLLVNRFREEIKRNSIEQAINVSIQTAGRSIAFSGLCVFLGLSSMLFIDIDIFQTVAIGGMVVVILSVICALTFLPAILGMIGPNINKWMVLKTKEKKVSNWYRFAKFVMHRPMTMLMLSLLILITAILPLANLNLTIPEAEALPESYESRQAFETFKNTFGEQELYPVTMIVDGNDALIKQDKLNDIEELQAKLEDEKIVDRIESLFSTTNLSAKQIQSMVDSETLPEEIQGALNAFVQEDKSILRIYLNVDTTSEMAKDFVRDWNGSYNGYELILGGNSTFTQEIFDEIYNKAPYAVGFVLISTYFILLIAFRSLFIPLKAILMNVISLSATFGIIVWIFQEGHFVDPTNGIGLMIPVFTFGIVFGLSMDYEVFLISRIQEYYHESKDNDYATLMGLTSTSKIITSAALIMIVVTGAFAFTGVVPVKQMGVSIALAIFLDATLVRMVLVPSLMKLMGHWNWWMPWKPKDRKLKAGHN</sequence>
<reference evidence="8 9" key="1">
    <citation type="submission" date="2022-01" db="EMBL/GenBank/DDBJ databases">
        <title>Alkalihalobacillus sp. EGI L200015, a novel bacterium isolated from a salt lake sediment.</title>
        <authorList>
            <person name="Gao L."/>
            <person name="Fang B.-Z."/>
            <person name="Li W.-J."/>
        </authorList>
    </citation>
    <scope>NUCLEOTIDE SEQUENCE [LARGE SCALE GENOMIC DNA]</scope>
    <source>
        <strain evidence="8 9">KCTC 12718</strain>
    </source>
</reference>
<dbReference type="PANTHER" id="PTHR33406">
    <property type="entry name" value="MEMBRANE PROTEIN MJ1562-RELATED"/>
    <property type="match status" value="1"/>
</dbReference>
<feature type="transmembrane region" description="Helical" evidence="6">
    <location>
        <begin position="558"/>
        <end position="576"/>
    </location>
</feature>
<feature type="domain" description="SSD" evidence="7">
    <location>
        <begin position="187"/>
        <end position="315"/>
    </location>
</feature>
<feature type="transmembrane region" description="Helical" evidence="6">
    <location>
        <begin position="216"/>
        <end position="238"/>
    </location>
</feature>
<evidence type="ECO:0000259" key="7">
    <source>
        <dbReference type="PROSITE" id="PS50156"/>
    </source>
</evidence>
<evidence type="ECO:0000256" key="6">
    <source>
        <dbReference type="SAM" id="Phobius"/>
    </source>
</evidence>
<gene>
    <name evidence="8" type="ORF">L2716_06165</name>
</gene>
<evidence type="ECO:0000313" key="8">
    <source>
        <dbReference type="EMBL" id="MCF6137311.1"/>
    </source>
</evidence>
<dbReference type="Pfam" id="PF03176">
    <property type="entry name" value="MMPL"/>
    <property type="match status" value="2"/>
</dbReference>
<dbReference type="PANTHER" id="PTHR33406:SF13">
    <property type="entry name" value="MEMBRANE PROTEIN YDFJ"/>
    <property type="match status" value="1"/>
</dbReference>
<organism evidence="8 9">
    <name type="scientific">Pseudalkalibacillus berkeleyi</name>
    <dbReference type="NCBI Taxonomy" id="1069813"/>
    <lineage>
        <taxon>Bacteria</taxon>
        <taxon>Bacillati</taxon>
        <taxon>Bacillota</taxon>
        <taxon>Bacilli</taxon>
        <taxon>Bacillales</taxon>
        <taxon>Fictibacillaceae</taxon>
        <taxon>Pseudalkalibacillus</taxon>
    </lineage>
</organism>
<evidence type="ECO:0000256" key="3">
    <source>
        <dbReference type="ARBA" id="ARBA00022692"/>
    </source>
</evidence>
<evidence type="ECO:0000256" key="4">
    <source>
        <dbReference type="ARBA" id="ARBA00022989"/>
    </source>
</evidence>
<dbReference type="InterPro" id="IPR050545">
    <property type="entry name" value="Mycobact_MmpL"/>
</dbReference>
<keyword evidence="5 6" id="KW-0472">Membrane</keyword>
<feature type="transmembrane region" description="Helical" evidence="6">
    <location>
        <begin position="588"/>
        <end position="607"/>
    </location>
</feature>
<feature type="transmembrane region" description="Helical" evidence="6">
    <location>
        <begin position="665"/>
        <end position="684"/>
    </location>
</feature>